<evidence type="ECO:0000313" key="2">
    <source>
        <dbReference type="Proteomes" id="UP000030645"/>
    </source>
</evidence>
<dbReference type="EMBL" id="KE345328">
    <property type="protein sequence ID" value="EXC01335.1"/>
    <property type="molecule type" value="Genomic_DNA"/>
</dbReference>
<evidence type="ECO:0000313" key="1">
    <source>
        <dbReference type="EMBL" id="EXC01335.1"/>
    </source>
</evidence>
<organism evidence="1 2">
    <name type="scientific">Morus notabilis</name>
    <dbReference type="NCBI Taxonomy" id="981085"/>
    <lineage>
        <taxon>Eukaryota</taxon>
        <taxon>Viridiplantae</taxon>
        <taxon>Streptophyta</taxon>
        <taxon>Embryophyta</taxon>
        <taxon>Tracheophyta</taxon>
        <taxon>Spermatophyta</taxon>
        <taxon>Magnoliopsida</taxon>
        <taxon>eudicotyledons</taxon>
        <taxon>Gunneridae</taxon>
        <taxon>Pentapetalae</taxon>
        <taxon>rosids</taxon>
        <taxon>fabids</taxon>
        <taxon>Rosales</taxon>
        <taxon>Moraceae</taxon>
        <taxon>Moreae</taxon>
        <taxon>Morus</taxon>
    </lineage>
</organism>
<accession>W9RPC5</accession>
<dbReference type="Proteomes" id="UP000030645">
    <property type="component" value="Unassembled WGS sequence"/>
</dbReference>
<dbReference type="AlphaFoldDB" id="W9RPC5"/>
<protein>
    <submittedName>
        <fullName evidence="1">Uncharacterized protein</fullName>
    </submittedName>
</protein>
<proteinExistence type="predicted"/>
<keyword evidence="2" id="KW-1185">Reference proteome</keyword>
<name>W9RPC5_9ROSA</name>
<gene>
    <name evidence="1" type="ORF">L484_005035</name>
</gene>
<reference evidence="2" key="1">
    <citation type="submission" date="2013-01" db="EMBL/GenBank/DDBJ databases">
        <title>Draft Genome Sequence of a Mulberry Tree, Morus notabilis C.K. Schneid.</title>
        <authorList>
            <person name="He N."/>
            <person name="Zhao S."/>
        </authorList>
    </citation>
    <scope>NUCLEOTIDE SEQUENCE</scope>
</reference>
<sequence length="77" mass="8429">MHGPALCRAVPGTAQALNGAGVKRDVPARHGTFDTTRAYNFADLKVLILVTETLTLIRLKYFLAVPVSRSAMFCFTF</sequence>